<dbReference type="PROSITE" id="PS00978">
    <property type="entry name" value="FAD_G3PDH_2"/>
    <property type="match status" value="1"/>
</dbReference>
<reference evidence="17" key="1">
    <citation type="submission" date="2016-10" db="EMBL/GenBank/DDBJ databases">
        <authorList>
            <person name="Varghese N."/>
            <person name="Submissions S."/>
        </authorList>
    </citation>
    <scope>NUCLEOTIDE SEQUENCE [LARGE SCALE GENOMIC DNA]</scope>
    <source>
        <strain evidence="17">DSM 8344</strain>
    </source>
</reference>
<dbReference type="InterPro" id="IPR036188">
    <property type="entry name" value="FAD/NAD-bd_sf"/>
</dbReference>
<dbReference type="UniPathway" id="UPA00618">
    <property type="reaction ID" value="UER00673"/>
</dbReference>
<dbReference type="PANTHER" id="PTHR11985:SF15">
    <property type="entry name" value="GLYCEROL-3-PHOSPHATE DEHYDROGENASE, MITOCHONDRIAL"/>
    <property type="match status" value="1"/>
</dbReference>
<evidence type="ECO:0000256" key="9">
    <source>
        <dbReference type="ARBA" id="ARBA00022630"/>
    </source>
</evidence>
<dbReference type="InterPro" id="IPR017752">
    <property type="entry name" value="G3P_DH_GlpA_su"/>
</dbReference>
<evidence type="ECO:0000259" key="14">
    <source>
        <dbReference type="Pfam" id="PF01266"/>
    </source>
</evidence>
<feature type="domain" description="BFD-like [2Fe-2S]-binding" evidence="15">
    <location>
        <begin position="433"/>
        <end position="479"/>
    </location>
</feature>
<dbReference type="NCBIfam" id="NF008313">
    <property type="entry name" value="PRK11101.1"/>
    <property type="match status" value="1"/>
</dbReference>
<name>A0A1G7UPQ2_9FIRM</name>
<comment type="cofactor">
    <cofactor evidence="2">
        <name>FAD</name>
        <dbReference type="ChEBI" id="CHEBI:57692"/>
    </cofactor>
</comment>
<dbReference type="SUPFAM" id="SSF51905">
    <property type="entry name" value="FAD/NAD(P)-binding domain"/>
    <property type="match status" value="1"/>
</dbReference>
<dbReference type="EMBL" id="FNCP01000003">
    <property type="protein sequence ID" value="SDG49318.1"/>
    <property type="molecule type" value="Genomic_DNA"/>
</dbReference>
<proteinExistence type="inferred from homology"/>
<organism evidence="16 17">
    <name type="scientific">Desulfosporosinus hippei DSM 8344</name>
    <dbReference type="NCBI Taxonomy" id="1121419"/>
    <lineage>
        <taxon>Bacteria</taxon>
        <taxon>Bacillati</taxon>
        <taxon>Bacillota</taxon>
        <taxon>Clostridia</taxon>
        <taxon>Eubacteriales</taxon>
        <taxon>Desulfitobacteriaceae</taxon>
        <taxon>Desulfosporosinus</taxon>
    </lineage>
</organism>
<dbReference type="GO" id="GO:0010181">
    <property type="term" value="F:FMN binding"/>
    <property type="evidence" value="ECO:0007669"/>
    <property type="project" value="InterPro"/>
</dbReference>
<keyword evidence="9" id="KW-0285">Flavoprotein</keyword>
<evidence type="ECO:0000259" key="15">
    <source>
        <dbReference type="Pfam" id="PF04324"/>
    </source>
</evidence>
<dbReference type="SUPFAM" id="SSF54373">
    <property type="entry name" value="FAD-linked reductases, C-terminal domain"/>
    <property type="match status" value="1"/>
</dbReference>
<dbReference type="PRINTS" id="PR01001">
    <property type="entry name" value="FADG3PDH"/>
</dbReference>
<evidence type="ECO:0000256" key="12">
    <source>
        <dbReference type="ARBA" id="ARBA00023136"/>
    </source>
</evidence>
<dbReference type="GO" id="GO:0050660">
    <property type="term" value="F:flavin adenine dinucleotide binding"/>
    <property type="evidence" value="ECO:0007669"/>
    <property type="project" value="InterPro"/>
</dbReference>
<comment type="similarity">
    <text evidence="5">Belongs to the FAD-dependent glycerol-3-phosphate dehydrogenase family.</text>
</comment>
<evidence type="ECO:0000256" key="8">
    <source>
        <dbReference type="ARBA" id="ARBA00022475"/>
    </source>
</evidence>
<feature type="domain" description="FAD dependent oxidoreductase" evidence="14">
    <location>
        <begin position="6"/>
        <end position="321"/>
    </location>
</feature>
<dbReference type="OrthoDB" id="9801699at2"/>
<comment type="subcellular location">
    <subcellularLocation>
        <location evidence="3">Cell membrane</location>
        <topology evidence="3">Peripheral membrane protein</topology>
    </subcellularLocation>
</comment>
<dbReference type="GO" id="GO:0006072">
    <property type="term" value="P:glycerol-3-phosphate metabolic process"/>
    <property type="evidence" value="ECO:0007669"/>
    <property type="project" value="InterPro"/>
</dbReference>
<dbReference type="PANTHER" id="PTHR11985">
    <property type="entry name" value="GLYCEROL-3-PHOSPHATE DEHYDROGENASE"/>
    <property type="match status" value="1"/>
</dbReference>
<evidence type="ECO:0000256" key="7">
    <source>
        <dbReference type="ARBA" id="ARBA00013029"/>
    </source>
</evidence>
<dbReference type="GO" id="GO:0009331">
    <property type="term" value="C:glycerol-3-phosphate dehydrogenase (FAD) complex"/>
    <property type="evidence" value="ECO:0007669"/>
    <property type="project" value="InterPro"/>
</dbReference>
<dbReference type="InterPro" id="IPR041854">
    <property type="entry name" value="BFD-like_2Fe2S-bd_dom_sf"/>
</dbReference>
<comment type="pathway">
    <text evidence="4">Polyol metabolism; glycerol degradation via glycerol kinase pathway; glycerone phosphate from sn-glycerol 3-phosphate (anaerobic route): step 1/1.</text>
</comment>
<dbReference type="Gene3D" id="3.30.9.10">
    <property type="entry name" value="D-Amino Acid Oxidase, subunit A, domain 2"/>
    <property type="match status" value="1"/>
</dbReference>
<evidence type="ECO:0000256" key="10">
    <source>
        <dbReference type="ARBA" id="ARBA00022827"/>
    </source>
</evidence>
<keyword evidence="11" id="KW-0560">Oxidoreductase</keyword>
<dbReference type="InterPro" id="IPR000447">
    <property type="entry name" value="G3P_DH_FAD-dep"/>
</dbReference>
<dbReference type="STRING" id="1121419.SAMN05443529_103206"/>
<evidence type="ECO:0000256" key="13">
    <source>
        <dbReference type="ARBA" id="ARBA00049055"/>
    </source>
</evidence>
<keyword evidence="12" id="KW-0472">Membrane</keyword>
<comment type="subunit">
    <text evidence="6">Composed of a catalytic GlpA/B dimer and of membrane bound GlpC.</text>
</comment>
<evidence type="ECO:0000256" key="2">
    <source>
        <dbReference type="ARBA" id="ARBA00001974"/>
    </source>
</evidence>
<dbReference type="GO" id="GO:0004368">
    <property type="term" value="F:glycerol-3-phosphate dehydrogenase (quinone) activity"/>
    <property type="evidence" value="ECO:0007669"/>
    <property type="project" value="UniProtKB-EC"/>
</dbReference>
<dbReference type="NCBIfam" id="TIGR03377">
    <property type="entry name" value="glycerol3P_GlpA"/>
    <property type="match status" value="1"/>
</dbReference>
<evidence type="ECO:0000256" key="1">
    <source>
        <dbReference type="ARBA" id="ARBA00001917"/>
    </source>
</evidence>
<evidence type="ECO:0000313" key="16">
    <source>
        <dbReference type="EMBL" id="SDG49318.1"/>
    </source>
</evidence>
<dbReference type="Proteomes" id="UP000198656">
    <property type="component" value="Unassembled WGS sequence"/>
</dbReference>
<accession>A0A1G7UPQ2</accession>
<dbReference type="EC" id="1.1.5.3" evidence="7"/>
<dbReference type="Gene3D" id="1.10.10.1100">
    <property type="entry name" value="BFD-like [2Fe-2S]-binding domain"/>
    <property type="match status" value="1"/>
</dbReference>
<dbReference type="Pfam" id="PF01266">
    <property type="entry name" value="DAO"/>
    <property type="match status" value="1"/>
</dbReference>
<evidence type="ECO:0000313" key="17">
    <source>
        <dbReference type="Proteomes" id="UP000198656"/>
    </source>
</evidence>
<dbReference type="AlphaFoldDB" id="A0A1G7UPQ2"/>
<dbReference type="GO" id="GO:0005886">
    <property type="term" value="C:plasma membrane"/>
    <property type="evidence" value="ECO:0007669"/>
    <property type="project" value="UniProtKB-SubCell"/>
</dbReference>
<comment type="catalytic activity">
    <reaction evidence="13">
        <text>a quinone + sn-glycerol 3-phosphate = dihydroxyacetone phosphate + a quinol</text>
        <dbReference type="Rhea" id="RHEA:18977"/>
        <dbReference type="ChEBI" id="CHEBI:24646"/>
        <dbReference type="ChEBI" id="CHEBI:57597"/>
        <dbReference type="ChEBI" id="CHEBI:57642"/>
        <dbReference type="ChEBI" id="CHEBI:132124"/>
        <dbReference type="EC" id="1.1.5.3"/>
    </reaction>
</comment>
<sequence>MQDYQVVIVGGGATGVGVLRDLSMRGISALLLEQGDLAHGTSSRFHGLLHSGARYAVKDPLSAAECISENIILKKIAAHCISDTGGWFVQSEEDDPDYVEQWLRGCANAGIPLREISLSEAYWKEPLLKRNILRVFEVPDATVDGFKLVWANAKSAKRYGGDYKTYHRVERLILENKRIVGVAAKNLLNQEELLIGCQVVVNAGGAWASEIAGSIGVHLDVICDKGTLLAFNQRLFQRVINRLHPPSDGDIFVPHETITILGTTSEIVGSPRENQPKEEEIRRLLMMGEELLPKIMERRVIRAFAGVRPLHREDSEVSGKMDEGREVSRNFALIDHEIHDQVQGLISIVGGKFTTYRLMAEKVADWVAKRFGNLRPCSTAQEKLLSEISEDLKKQALQLLPCAAAEKMLERLGEDAGAVLLEIQNDPSKGQMLCECEMVSVAEVEKVALDADAHHLADIRRKTRLGMGTCQGAFCTYRALPLLGLEHAKFDPLQDELKRFINQRWKGIRPILWGQQLRETELTRAIYTSILQLNGIRDI</sequence>
<gene>
    <name evidence="16" type="ORF">SAMN05443529_103206</name>
</gene>
<dbReference type="Pfam" id="PF04324">
    <property type="entry name" value="Fer2_BFD"/>
    <property type="match status" value="1"/>
</dbReference>
<evidence type="ECO:0000256" key="5">
    <source>
        <dbReference type="ARBA" id="ARBA00007330"/>
    </source>
</evidence>
<keyword evidence="8" id="KW-1003">Cell membrane</keyword>
<evidence type="ECO:0000256" key="4">
    <source>
        <dbReference type="ARBA" id="ARBA00005157"/>
    </source>
</evidence>
<keyword evidence="10" id="KW-0274">FAD</keyword>
<keyword evidence="17" id="KW-1185">Reference proteome</keyword>
<dbReference type="Gene3D" id="3.50.50.60">
    <property type="entry name" value="FAD/NAD(P)-binding domain"/>
    <property type="match status" value="1"/>
</dbReference>
<dbReference type="GO" id="GO:0019563">
    <property type="term" value="P:glycerol catabolic process"/>
    <property type="evidence" value="ECO:0007669"/>
    <property type="project" value="UniProtKB-UniPathway"/>
</dbReference>
<dbReference type="InterPro" id="IPR006076">
    <property type="entry name" value="FAD-dep_OxRdtase"/>
</dbReference>
<evidence type="ECO:0000256" key="3">
    <source>
        <dbReference type="ARBA" id="ARBA00004202"/>
    </source>
</evidence>
<dbReference type="RefSeq" id="WP_092330405.1">
    <property type="nucleotide sequence ID" value="NZ_FNCP01000003.1"/>
</dbReference>
<evidence type="ECO:0000256" key="11">
    <source>
        <dbReference type="ARBA" id="ARBA00023002"/>
    </source>
</evidence>
<dbReference type="CDD" id="cd19946">
    <property type="entry name" value="GlpA-like_Fer2_BFD-like"/>
    <property type="match status" value="1"/>
</dbReference>
<comment type="cofactor">
    <cofactor evidence="1">
        <name>FMN</name>
        <dbReference type="ChEBI" id="CHEBI:58210"/>
    </cofactor>
</comment>
<evidence type="ECO:0000256" key="6">
    <source>
        <dbReference type="ARBA" id="ARBA00011331"/>
    </source>
</evidence>
<dbReference type="InterPro" id="IPR007419">
    <property type="entry name" value="BFD-like_2Fe2S-bd_dom"/>
</dbReference>
<protein>
    <recommendedName>
        <fullName evidence="7">glycerol-3-phosphate dehydrogenase</fullName>
        <ecNumber evidence="7">1.1.5.3</ecNumber>
    </recommendedName>
</protein>